<comment type="caution">
    <text evidence="2">The sequence shown here is derived from an EMBL/GenBank/DDBJ whole genome shotgun (WGS) entry which is preliminary data.</text>
</comment>
<organism evidence="2 3">
    <name type="scientific">Dioscorea zingiberensis</name>
    <dbReference type="NCBI Taxonomy" id="325984"/>
    <lineage>
        <taxon>Eukaryota</taxon>
        <taxon>Viridiplantae</taxon>
        <taxon>Streptophyta</taxon>
        <taxon>Embryophyta</taxon>
        <taxon>Tracheophyta</taxon>
        <taxon>Spermatophyta</taxon>
        <taxon>Magnoliopsida</taxon>
        <taxon>Liliopsida</taxon>
        <taxon>Dioscoreales</taxon>
        <taxon>Dioscoreaceae</taxon>
        <taxon>Dioscorea</taxon>
    </lineage>
</organism>
<feature type="region of interest" description="Disordered" evidence="1">
    <location>
        <begin position="111"/>
        <end position="152"/>
    </location>
</feature>
<evidence type="ECO:0000313" key="3">
    <source>
        <dbReference type="Proteomes" id="UP001085076"/>
    </source>
</evidence>
<evidence type="ECO:0000313" key="2">
    <source>
        <dbReference type="EMBL" id="KAJ0960001.1"/>
    </source>
</evidence>
<dbReference type="PANTHER" id="PTHR34356">
    <property type="entry name" value="ANTIGENIC HEAT-STABLE PROTEIN"/>
    <property type="match status" value="1"/>
</dbReference>
<proteinExistence type="predicted"/>
<dbReference type="EMBL" id="JAGGNH010000124">
    <property type="protein sequence ID" value="KAJ0960001.1"/>
    <property type="molecule type" value="Genomic_DNA"/>
</dbReference>
<protein>
    <submittedName>
        <fullName evidence="2">Uncharacterized protein</fullName>
    </submittedName>
</protein>
<dbReference type="AlphaFoldDB" id="A0A9D5H1Q9"/>
<reference evidence="2 3" key="1">
    <citation type="journal article" date="2022" name="Hortic Res">
        <title>The genome of Dioscorea zingiberensis sheds light on the biosynthesis, origin and evolution of the medicinally important diosgenin saponins.</title>
        <authorList>
            <person name="Li Y."/>
            <person name="Tan C."/>
            <person name="Li Z."/>
            <person name="Guo J."/>
            <person name="Li S."/>
            <person name="Chen X."/>
            <person name="Wang C."/>
            <person name="Dai X."/>
            <person name="Yang H."/>
            <person name="Song W."/>
            <person name="Hou L."/>
            <person name="Xu J."/>
            <person name="Tong Z."/>
            <person name="Xu A."/>
            <person name="Yuan X."/>
            <person name="Wang W."/>
            <person name="Yang Q."/>
            <person name="Chen L."/>
            <person name="Sun Z."/>
            <person name="Wang K."/>
            <person name="Pan B."/>
            <person name="Chen J."/>
            <person name="Bao Y."/>
            <person name="Liu F."/>
            <person name="Qi X."/>
            <person name="Gang D.R."/>
            <person name="Wen J."/>
            <person name="Li J."/>
        </authorList>
    </citation>
    <scope>NUCLEOTIDE SEQUENCE [LARGE SCALE GENOMIC DNA]</scope>
    <source>
        <strain evidence="2">Dzin_1.0</strain>
    </source>
</reference>
<dbReference type="PANTHER" id="PTHR34356:SF3">
    <property type="entry name" value="EXPRESSED PROTEIN"/>
    <property type="match status" value="1"/>
</dbReference>
<name>A0A9D5H1Q9_9LILI</name>
<evidence type="ECO:0000256" key="1">
    <source>
        <dbReference type="SAM" id="MobiDB-lite"/>
    </source>
</evidence>
<sequence>MEAGGRPTAAEVVGRLKDDGDFDALRLKIIRKVKENEELRNNIIAEVKQSLVLNEDGAENLKPRQVSDGIYQEIGNKIMGQISDELWKVIRSNDGMKNEIKETVESVYNRLVNPEKEKEKQSSPPRQKPRKKEKRQKTVPCPFSAADQWQGR</sequence>
<feature type="compositionally biased region" description="Basic residues" evidence="1">
    <location>
        <begin position="127"/>
        <end position="137"/>
    </location>
</feature>
<dbReference type="OrthoDB" id="784699at2759"/>
<dbReference type="Proteomes" id="UP001085076">
    <property type="component" value="Unassembled WGS sequence"/>
</dbReference>
<keyword evidence="3" id="KW-1185">Reference proteome</keyword>
<accession>A0A9D5H1Q9</accession>
<gene>
    <name evidence="2" type="ORF">J5N97_000234</name>
</gene>